<dbReference type="OrthoDB" id="245563at2759"/>
<evidence type="ECO:0000256" key="1">
    <source>
        <dbReference type="ARBA" id="ARBA00006336"/>
    </source>
</evidence>
<dbReference type="Proteomes" id="UP000664521">
    <property type="component" value="Unassembled WGS sequence"/>
</dbReference>
<evidence type="ECO:0000313" key="5">
    <source>
        <dbReference type="Proteomes" id="UP000664521"/>
    </source>
</evidence>
<dbReference type="AlphaFoldDB" id="A0A8H3IE47"/>
<dbReference type="InterPro" id="IPR000868">
    <property type="entry name" value="Isochorismatase-like_dom"/>
</dbReference>
<dbReference type="SUPFAM" id="SSF52499">
    <property type="entry name" value="Isochorismatase-like hydrolases"/>
    <property type="match status" value="1"/>
</dbReference>
<keyword evidence="5" id="KW-1185">Reference proteome</keyword>
<dbReference type="PANTHER" id="PTHR43540">
    <property type="entry name" value="PEROXYUREIDOACRYLATE/UREIDOACRYLATE AMIDOHYDROLASE-RELATED"/>
    <property type="match status" value="1"/>
</dbReference>
<dbReference type="PANTHER" id="PTHR43540:SF15">
    <property type="entry name" value="BLR5631 PROTEIN"/>
    <property type="match status" value="1"/>
</dbReference>
<sequence length="163" mass="17169">MPSQQSGHSFRSFLGIPPSNPTPSDSVYVIIDAQNEYDHGLLAISNVQSSRANIAAVLQRYRDVGGDVVHVRHSTPEGAPLFTPGTELAEEFEELVPRGGEKAHVCVSGTSRAGAELGYDVSVVGDAVGDRDIPGASAEQLVETVLAELGDVSATIIKSEDLK</sequence>
<comment type="similarity">
    <text evidence="1">Belongs to the isochorismatase family.</text>
</comment>
<dbReference type="Pfam" id="PF00857">
    <property type="entry name" value="Isochorismatase"/>
    <property type="match status" value="1"/>
</dbReference>
<gene>
    <name evidence="4" type="ORF">HETSPECPRED_000981</name>
</gene>
<proteinExistence type="inferred from homology"/>
<accession>A0A8H3IE47</accession>
<comment type="caution">
    <text evidence="4">The sequence shown here is derived from an EMBL/GenBank/DDBJ whole genome shotgun (WGS) entry which is preliminary data.</text>
</comment>
<reference evidence="4" key="1">
    <citation type="submission" date="2021-03" db="EMBL/GenBank/DDBJ databases">
        <authorList>
            <person name="Tagirdzhanova G."/>
        </authorList>
    </citation>
    <scope>NUCLEOTIDE SEQUENCE</scope>
</reference>
<evidence type="ECO:0000313" key="4">
    <source>
        <dbReference type="EMBL" id="CAF9912590.1"/>
    </source>
</evidence>
<organism evidence="4 5">
    <name type="scientific">Heterodermia speciosa</name>
    <dbReference type="NCBI Taxonomy" id="116794"/>
    <lineage>
        <taxon>Eukaryota</taxon>
        <taxon>Fungi</taxon>
        <taxon>Dikarya</taxon>
        <taxon>Ascomycota</taxon>
        <taxon>Pezizomycotina</taxon>
        <taxon>Lecanoromycetes</taxon>
        <taxon>OSLEUM clade</taxon>
        <taxon>Lecanoromycetidae</taxon>
        <taxon>Caliciales</taxon>
        <taxon>Physciaceae</taxon>
        <taxon>Heterodermia</taxon>
    </lineage>
</organism>
<protein>
    <recommendedName>
        <fullName evidence="3">Isochorismatase-like domain-containing protein</fullName>
    </recommendedName>
</protein>
<dbReference type="InterPro" id="IPR036380">
    <property type="entry name" value="Isochorismatase-like_sf"/>
</dbReference>
<evidence type="ECO:0000256" key="2">
    <source>
        <dbReference type="ARBA" id="ARBA00022801"/>
    </source>
</evidence>
<evidence type="ECO:0000259" key="3">
    <source>
        <dbReference type="Pfam" id="PF00857"/>
    </source>
</evidence>
<dbReference type="InterPro" id="IPR050272">
    <property type="entry name" value="Isochorismatase-like_hydrls"/>
</dbReference>
<name>A0A8H3IE47_9LECA</name>
<dbReference type="Gene3D" id="3.40.50.850">
    <property type="entry name" value="Isochorismatase-like"/>
    <property type="match status" value="2"/>
</dbReference>
<keyword evidence="2" id="KW-0378">Hydrolase</keyword>
<feature type="domain" description="Isochorismatase-like" evidence="3">
    <location>
        <begin position="28"/>
        <end position="100"/>
    </location>
</feature>
<dbReference type="GO" id="GO:0016787">
    <property type="term" value="F:hydrolase activity"/>
    <property type="evidence" value="ECO:0007669"/>
    <property type="project" value="UniProtKB-KW"/>
</dbReference>
<dbReference type="EMBL" id="CAJPDS010000011">
    <property type="protein sequence ID" value="CAF9912590.1"/>
    <property type="molecule type" value="Genomic_DNA"/>
</dbReference>